<protein>
    <submittedName>
        <fullName evidence="6">Transcriptional regulator</fullName>
    </submittedName>
</protein>
<keyword evidence="1" id="KW-0805">Transcription regulation</keyword>
<feature type="domain" description="HTH arsR-type" evidence="5">
    <location>
        <begin position="35"/>
        <end position="130"/>
    </location>
</feature>
<dbReference type="InterPro" id="IPR051011">
    <property type="entry name" value="Metal_resp_trans_reg"/>
</dbReference>
<name>A0A366LWP9_9ACTN</name>
<proteinExistence type="predicted"/>
<dbReference type="SMART" id="SM00418">
    <property type="entry name" value="HTH_ARSR"/>
    <property type="match status" value="1"/>
</dbReference>
<keyword evidence="3" id="KW-0804">Transcription</keyword>
<dbReference type="Pfam" id="PF01022">
    <property type="entry name" value="HTH_5"/>
    <property type="match status" value="1"/>
</dbReference>
<dbReference type="InterPro" id="IPR011991">
    <property type="entry name" value="ArsR-like_HTH"/>
</dbReference>
<sequence length="130" mass="13401">MTSKGADSGITRGPQAADGPCCPPSSVPPAGAQQAVTDLSPAVHAFLKALASPARQRVMLLFAQGAELSVGQVAEATGLAQPRTSEHLAELRRGGILTSRKDGKTVLYRADKHASAAALAELQAFLQHCC</sequence>
<organism evidence="6 7">
    <name type="scientific">Spongiactinospora rosea</name>
    <dbReference type="NCBI Taxonomy" id="2248750"/>
    <lineage>
        <taxon>Bacteria</taxon>
        <taxon>Bacillati</taxon>
        <taxon>Actinomycetota</taxon>
        <taxon>Actinomycetes</taxon>
        <taxon>Streptosporangiales</taxon>
        <taxon>Streptosporangiaceae</taxon>
        <taxon>Spongiactinospora</taxon>
    </lineage>
</organism>
<evidence type="ECO:0000313" key="7">
    <source>
        <dbReference type="Proteomes" id="UP000253303"/>
    </source>
</evidence>
<dbReference type="CDD" id="cd00090">
    <property type="entry name" value="HTH_ARSR"/>
    <property type="match status" value="1"/>
</dbReference>
<comment type="caution">
    <text evidence="6">The sequence shown here is derived from an EMBL/GenBank/DDBJ whole genome shotgun (WGS) entry which is preliminary data.</text>
</comment>
<dbReference type="PRINTS" id="PR00778">
    <property type="entry name" value="HTHARSR"/>
</dbReference>
<dbReference type="Proteomes" id="UP000253303">
    <property type="component" value="Unassembled WGS sequence"/>
</dbReference>
<dbReference type="PROSITE" id="PS50987">
    <property type="entry name" value="HTH_ARSR_2"/>
    <property type="match status" value="1"/>
</dbReference>
<evidence type="ECO:0000256" key="1">
    <source>
        <dbReference type="ARBA" id="ARBA00023015"/>
    </source>
</evidence>
<dbReference type="InterPro" id="IPR001845">
    <property type="entry name" value="HTH_ArsR_DNA-bd_dom"/>
</dbReference>
<evidence type="ECO:0000256" key="4">
    <source>
        <dbReference type="SAM" id="MobiDB-lite"/>
    </source>
</evidence>
<evidence type="ECO:0000256" key="3">
    <source>
        <dbReference type="ARBA" id="ARBA00023163"/>
    </source>
</evidence>
<dbReference type="GO" id="GO:0003700">
    <property type="term" value="F:DNA-binding transcription factor activity"/>
    <property type="evidence" value="ECO:0007669"/>
    <property type="project" value="InterPro"/>
</dbReference>
<evidence type="ECO:0000256" key="2">
    <source>
        <dbReference type="ARBA" id="ARBA00023125"/>
    </source>
</evidence>
<dbReference type="OrthoDB" id="9810923at2"/>
<gene>
    <name evidence="6" type="ORF">DP939_21025</name>
</gene>
<dbReference type="InterPro" id="IPR036390">
    <property type="entry name" value="WH_DNA-bd_sf"/>
</dbReference>
<dbReference type="AlphaFoldDB" id="A0A366LWP9"/>
<dbReference type="NCBIfam" id="NF033788">
    <property type="entry name" value="HTH_metalloreg"/>
    <property type="match status" value="1"/>
</dbReference>
<keyword evidence="2" id="KW-0238">DNA-binding</keyword>
<dbReference type="Gene3D" id="1.10.10.10">
    <property type="entry name" value="Winged helix-like DNA-binding domain superfamily/Winged helix DNA-binding domain"/>
    <property type="match status" value="1"/>
</dbReference>
<accession>A0A366LWP9</accession>
<dbReference type="InterPro" id="IPR036388">
    <property type="entry name" value="WH-like_DNA-bd_sf"/>
</dbReference>
<keyword evidence="7" id="KW-1185">Reference proteome</keyword>
<evidence type="ECO:0000259" key="5">
    <source>
        <dbReference type="PROSITE" id="PS50987"/>
    </source>
</evidence>
<dbReference type="SUPFAM" id="SSF46785">
    <property type="entry name" value="Winged helix' DNA-binding domain"/>
    <property type="match status" value="1"/>
</dbReference>
<reference evidence="6 7" key="1">
    <citation type="submission" date="2018-06" db="EMBL/GenBank/DDBJ databases">
        <title>Sphaerisporangium craniellae sp. nov., isolated from a marine sponge in the South China Sea.</title>
        <authorList>
            <person name="Li L."/>
        </authorList>
    </citation>
    <scope>NUCLEOTIDE SEQUENCE [LARGE SCALE GENOMIC DNA]</scope>
    <source>
        <strain evidence="6 7">LHW63015</strain>
    </source>
</reference>
<evidence type="ECO:0000313" key="6">
    <source>
        <dbReference type="EMBL" id="RBQ18351.1"/>
    </source>
</evidence>
<dbReference type="PANTHER" id="PTHR43132:SF2">
    <property type="entry name" value="ARSENICAL RESISTANCE OPERON REPRESSOR ARSR-RELATED"/>
    <property type="match status" value="1"/>
</dbReference>
<dbReference type="PANTHER" id="PTHR43132">
    <property type="entry name" value="ARSENICAL RESISTANCE OPERON REPRESSOR ARSR-RELATED"/>
    <property type="match status" value="1"/>
</dbReference>
<dbReference type="RefSeq" id="WP_113982431.1">
    <property type="nucleotide sequence ID" value="NZ_QMEY01000008.1"/>
</dbReference>
<dbReference type="GO" id="GO:0003677">
    <property type="term" value="F:DNA binding"/>
    <property type="evidence" value="ECO:0007669"/>
    <property type="project" value="UniProtKB-KW"/>
</dbReference>
<dbReference type="EMBL" id="QMEY01000008">
    <property type="protein sequence ID" value="RBQ18351.1"/>
    <property type="molecule type" value="Genomic_DNA"/>
</dbReference>
<feature type="region of interest" description="Disordered" evidence="4">
    <location>
        <begin position="1"/>
        <end position="33"/>
    </location>
</feature>